<gene>
    <name evidence="1" type="ORF">BS47DRAFT_1341781</name>
</gene>
<comment type="caution">
    <text evidence="1">The sequence shown here is derived from an EMBL/GenBank/DDBJ whole genome shotgun (WGS) entry which is preliminary data.</text>
</comment>
<protein>
    <submittedName>
        <fullName evidence="1">Uncharacterized protein</fullName>
    </submittedName>
</protein>
<accession>A0A9P6B164</accession>
<proteinExistence type="predicted"/>
<sequence length="77" mass="8887">MSALTLWHGFQHEFDQASPAELVASRSAGPIRCMVSKFFSGLNTFLNWVEEDNYRRQAEVRGEREPAKGRTEILFLR</sequence>
<dbReference type="Proteomes" id="UP000886523">
    <property type="component" value="Unassembled WGS sequence"/>
</dbReference>
<dbReference type="AlphaFoldDB" id="A0A9P6B164"/>
<organism evidence="1 2">
    <name type="scientific">Hydnum rufescens UP504</name>
    <dbReference type="NCBI Taxonomy" id="1448309"/>
    <lineage>
        <taxon>Eukaryota</taxon>
        <taxon>Fungi</taxon>
        <taxon>Dikarya</taxon>
        <taxon>Basidiomycota</taxon>
        <taxon>Agaricomycotina</taxon>
        <taxon>Agaricomycetes</taxon>
        <taxon>Cantharellales</taxon>
        <taxon>Hydnaceae</taxon>
        <taxon>Hydnum</taxon>
    </lineage>
</organism>
<name>A0A9P6B164_9AGAM</name>
<evidence type="ECO:0000313" key="2">
    <source>
        <dbReference type="Proteomes" id="UP000886523"/>
    </source>
</evidence>
<dbReference type="EMBL" id="MU128948">
    <property type="protein sequence ID" value="KAF9515615.1"/>
    <property type="molecule type" value="Genomic_DNA"/>
</dbReference>
<reference evidence="1" key="1">
    <citation type="journal article" date="2020" name="Nat. Commun.">
        <title>Large-scale genome sequencing of mycorrhizal fungi provides insights into the early evolution of symbiotic traits.</title>
        <authorList>
            <person name="Miyauchi S."/>
            <person name="Kiss E."/>
            <person name="Kuo A."/>
            <person name="Drula E."/>
            <person name="Kohler A."/>
            <person name="Sanchez-Garcia M."/>
            <person name="Morin E."/>
            <person name="Andreopoulos B."/>
            <person name="Barry K.W."/>
            <person name="Bonito G."/>
            <person name="Buee M."/>
            <person name="Carver A."/>
            <person name="Chen C."/>
            <person name="Cichocki N."/>
            <person name="Clum A."/>
            <person name="Culley D."/>
            <person name="Crous P.W."/>
            <person name="Fauchery L."/>
            <person name="Girlanda M."/>
            <person name="Hayes R.D."/>
            <person name="Keri Z."/>
            <person name="LaButti K."/>
            <person name="Lipzen A."/>
            <person name="Lombard V."/>
            <person name="Magnuson J."/>
            <person name="Maillard F."/>
            <person name="Murat C."/>
            <person name="Nolan M."/>
            <person name="Ohm R.A."/>
            <person name="Pangilinan J."/>
            <person name="Pereira M.F."/>
            <person name="Perotto S."/>
            <person name="Peter M."/>
            <person name="Pfister S."/>
            <person name="Riley R."/>
            <person name="Sitrit Y."/>
            <person name="Stielow J.B."/>
            <person name="Szollosi G."/>
            <person name="Zifcakova L."/>
            <person name="Stursova M."/>
            <person name="Spatafora J.W."/>
            <person name="Tedersoo L."/>
            <person name="Vaario L.M."/>
            <person name="Yamada A."/>
            <person name="Yan M."/>
            <person name="Wang P."/>
            <person name="Xu J."/>
            <person name="Bruns T."/>
            <person name="Baldrian P."/>
            <person name="Vilgalys R."/>
            <person name="Dunand C."/>
            <person name="Henrissat B."/>
            <person name="Grigoriev I.V."/>
            <person name="Hibbett D."/>
            <person name="Nagy L.G."/>
            <person name="Martin F.M."/>
        </authorList>
    </citation>
    <scope>NUCLEOTIDE SEQUENCE</scope>
    <source>
        <strain evidence="1">UP504</strain>
    </source>
</reference>
<keyword evidence="2" id="KW-1185">Reference proteome</keyword>
<evidence type="ECO:0000313" key="1">
    <source>
        <dbReference type="EMBL" id="KAF9515615.1"/>
    </source>
</evidence>